<name>A0A2Z5ACN0_9PSED</name>
<proteinExistence type="predicted"/>
<accession>A0A2Z5ACN0</accession>
<evidence type="ECO:0000313" key="2">
    <source>
        <dbReference type="Proteomes" id="UP000250579"/>
    </source>
</evidence>
<gene>
    <name evidence="1" type="ORF">CE139_19105</name>
</gene>
<organism evidence="1 2">
    <name type="scientific">Pseudomonas oryzihabitans</name>
    <dbReference type="NCBI Taxonomy" id="47885"/>
    <lineage>
        <taxon>Bacteria</taxon>
        <taxon>Pseudomonadati</taxon>
        <taxon>Pseudomonadota</taxon>
        <taxon>Gammaproteobacteria</taxon>
        <taxon>Pseudomonadales</taxon>
        <taxon>Pseudomonadaceae</taxon>
        <taxon>Pseudomonas</taxon>
    </lineage>
</organism>
<dbReference type="Proteomes" id="UP000250579">
    <property type="component" value="Chromosome"/>
</dbReference>
<dbReference type="EMBL" id="CP022198">
    <property type="protein sequence ID" value="AXA67829.1"/>
    <property type="molecule type" value="Genomic_DNA"/>
</dbReference>
<dbReference type="AlphaFoldDB" id="A0A2Z5ACN0"/>
<protein>
    <submittedName>
        <fullName evidence="1">Uncharacterized protein</fullName>
    </submittedName>
</protein>
<evidence type="ECO:0000313" key="1">
    <source>
        <dbReference type="EMBL" id="AXA67829.1"/>
    </source>
</evidence>
<sequence>MRPENQRRFSQYIAGYFPEDFHVAVEFSVGHEKTLSIKIATPRGAIASWDTTEAQALDIMAMGGIAELLLARVMHS</sequence>
<reference evidence="1 2" key="1">
    <citation type="submission" date="2017-06" db="EMBL/GenBank/DDBJ databases">
        <title>Evolution towards high GC content and high-temperature stress adaptation in endophytic Pseudomonas oryzihabitans impacted its plant-growth promoting traits.</title>
        <authorList>
            <person name="Nascimento F.X."/>
        </authorList>
    </citation>
    <scope>NUCLEOTIDE SEQUENCE [LARGE SCALE GENOMIC DNA]</scope>
    <source>
        <strain evidence="1 2">MS8</strain>
    </source>
</reference>